<dbReference type="InterPro" id="IPR008209">
    <property type="entry name" value="PEP_carboxykinase_GTP"/>
</dbReference>
<protein>
    <recommendedName>
        <fullName evidence="5">phosphoenolpyruvate carboxykinase (GTP)</fullName>
        <ecNumber evidence="5">4.1.1.32</ecNumber>
    </recommendedName>
</protein>
<dbReference type="GO" id="GO:0006107">
    <property type="term" value="P:oxaloacetate metabolic process"/>
    <property type="evidence" value="ECO:0007669"/>
    <property type="project" value="TreeGrafter"/>
</dbReference>
<dbReference type="GO" id="GO:0019543">
    <property type="term" value="P:propionate catabolic process"/>
    <property type="evidence" value="ECO:0007669"/>
    <property type="project" value="TreeGrafter"/>
</dbReference>
<dbReference type="Gene3D" id="2.170.8.10">
    <property type="entry name" value="Phosphoenolpyruvate Carboxykinase, domain 2"/>
    <property type="match status" value="1"/>
</dbReference>
<keyword evidence="11" id="KW-0464">Manganese</keyword>
<dbReference type="InterPro" id="IPR013035">
    <property type="entry name" value="PEP_carboxykinase_C"/>
</dbReference>
<dbReference type="GO" id="GO:0005525">
    <property type="term" value="F:GTP binding"/>
    <property type="evidence" value="ECO:0007669"/>
    <property type="project" value="UniProtKB-KW"/>
</dbReference>
<dbReference type="GO" id="GO:0006094">
    <property type="term" value="P:gluconeogenesis"/>
    <property type="evidence" value="ECO:0007669"/>
    <property type="project" value="UniProtKB-KW"/>
</dbReference>
<keyword evidence="15" id="KW-0808">Transferase</keyword>
<dbReference type="InterPro" id="IPR008210">
    <property type="entry name" value="PEP_carboxykinase_N"/>
</dbReference>
<dbReference type="Pfam" id="PF00821">
    <property type="entry name" value="PEPCK_GTP"/>
    <property type="match status" value="1"/>
</dbReference>
<dbReference type="CDD" id="cd00819">
    <property type="entry name" value="PEPCK_GTP"/>
    <property type="match status" value="1"/>
</dbReference>
<dbReference type="SUPFAM" id="SSF53795">
    <property type="entry name" value="PEP carboxykinase-like"/>
    <property type="match status" value="1"/>
</dbReference>
<evidence type="ECO:0000256" key="7">
    <source>
        <dbReference type="ARBA" id="ARBA00022723"/>
    </source>
</evidence>
<dbReference type="SUPFAM" id="SSF68923">
    <property type="entry name" value="PEP carboxykinase N-terminal domain"/>
    <property type="match status" value="1"/>
</dbReference>
<dbReference type="GO" id="GO:0042594">
    <property type="term" value="P:response to starvation"/>
    <property type="evidence" value="ECO:0007669"/>
    <property type="project" value="TreeGrafter"/>
</dbReference>
<keyword evidence="15" id="KW-0418">Kinase</keyword>
<proteinExistence type="inferred from homology"/>
<gene>
    <name evidence="15" type="ORF">BCR32DRAFT_295217</name>
</gene>
<dbReference type="GO" id="GO:0030145">
    <property type="term" value="F:manganese ion binding"/>
    <property type="evidence" value="ECO:0007669"/>
    <property type="project" value="TreeGrafter"/>
</dbReference>
<comment type="similarity">
    <text evidence="3">Belongs to the phosphoenolpyruvate carboxykinase [GTP] family.</text>
</comment>
<keyword evidence="9" id="KW-0210">Decarboxylase</keyword>
<keyword evidence="6" id="KW-0312">Gluconeogenesis</keyword>
<evidence type="ECO:0000259" key="14">
    <source>
        <dbReference type="Pfam" id="PF17297"/>
    </source>
</evidence>
<comment type="caution">
    <text evidence="15">The sequence shown here is derived from an EMBL/GenBank/DDBJ whole genome shotgun (WGS) entry which is preliminary data.</text>
</comment>
<evidence type="ECO:0000256" key="6">
    <source>
        <dbReference type="ARBA" id="ARBA00022432"/>
    </source>
</evidence>
<evidence type="ECO:0000256" key="2">
    <source>
        <dbReference type="ARBA" id="ARBA00004742"/>
    </source>
</evidence>
<evidence type="ECO:0000256" key="12">
    <source>
        <dbReference type="ARBA" id="ARBA00023239"/>
    </source>
</evidence>
<dbReference type="EMBL" id="MCFG01000223">
    <property type="protein sequence ID" value="ORX78082.1"/>
    <property type="molecule type" value="Genomic_DNA"/>
</dbReference>
<evidence type="ECO:0000256" key="3">
    <source>
        <dbReference type="ARBA" id="ARBA00005796"/>
    </source>
</evidence>
<evidence type="ECO:0000256" key="11">
    <source>
        <dbReference type="ARBA" id="ARBA00023211"/>
    </source>
</evidence>
<dbReference type="GO" id="GO:0071333">
    <property type="term" value="P:cellular response to glucose stimulus"/>
    <property type="evidence" value="ECO:0007669"/>
    <property type="project" value="TreeGrafter"/>
</dbReference>
<dbReference type="PANTHER" id="PTHR11561:SF0">
    <property type="entry name" value="PHOSPHOENOLPYRUVATE CARBOXYKINASE [GTP]-RELATED"/>
    <property type="match status" value="1"/>
</dbReference>
<evidence type="ECO:0000256" key="8">
    <source>
        <dbReference type="ARBA" id="ARBA00022741"/>
    </source>
</evidence>
<feature type="domain" description="Phosphoenolpyruvate carboxykinase C-terminal P-loop" evidence="13">
    <location>
        <begin position="242"/>
        <end position="603"/>
    </location>
</feature>
<organism evidence="15 16">
    <name type="scientific">Anaeromyces robustus</name>
    <dbReference type="NCBI Taxonomy" id="1754192"/>
    <lineage>
        <taxon>Eukaryota</taxon>
        <taxon>Fungi</taxon>
        <taxon>Fungi incertae sedis</taxon>
        <taxon>Chytridiomycota</taxon>
        <taxon>Chytridiomycota incertae sedis</taxon>
        <taxon>Neocallimastigomycetes</taxon>
        <taxon>Neocallimastigales</taxon>
        <taxon>Neocallimastigaceae</taxon>
        <taxon>Anaeromyces</taxon>
    </lineage>
</organism>
<evidence type="ECO:0000259" key="13">
    <source>
        <dbReference type="Pfam" id="PF00821"/>
    </source>
</evidence>
<dbReference type="NCBIfam" id="NF003253">
    <property type="entry name" value="PRK04210.1"/>
    <property type="match status" value="1"/>
</dbReference>
<comment type="subunit">
    <text evidence="4">Monomer.</text>
</comment>
<sequence>MAHSVSSLVNKKIVNYVNECAELMTPKDIYVCDGSAEEYHSLCELLVKQGIFTKLNETKRPNCYLARSNPADVARVEKCTFICSEKEEDAGPTNNWMAPAEMKAKLNGLMKGCMKGRTMYVIPFSMGPIGGPISRIGVEITDSPYVVVNMEIMAKVGKKVLDVLGTDGDFVPCTHSCLAPLEEGQQDSTWPCNIDNRYIVQFPEEHRIVSVGSGYGGNALLGKKCFALRIATVMCREEGNSLAEHMLILGITNPQGKKYYITAAFPSACGKTNLAMLNATIPGWKIECVGDDIAWLKIGPDGRFWAINPESGFFGVAPGTSYKSNPNAMKSCEKDTIFTNVALTEDGDVWWEGMSKEVPKGKIITWLGKEWSADSGEPKPNLAHPNSRFTAKVENCPVGDPGYYALEGVPVSAMIFGGRRENTVPLVFQSRNWKHGVLLGSSVASETTAAAEAAAGQLRFDPFAMLPFCGYNMGDYFGYWLTFADKVAADKLPKIFHVNWFRKENGRFLWPGYGENSRVLKWIIERCEGKEGIAVETPIGYLPAKGALDLSGLDVPEADMEKLLTVDCKAYLSEVEKIRTYHSKFGDHLPKDLIAELDALEARLKAAL</sequence>
<reference evidence="15 16" key="2">
    <citation type="submission" date="2016-08" db="EMBL/GenBank/DDBJ databases">
        <title>Pervasive Adenine N6-methylation of Active Genes in Fungi.</title>
        <authorList>
            <consortium name="DOE Joint Genome Institute"/>
            <person name="Mondo S.J."/>
            <person name="Dannebaum R.O."/>
            <person name="Kuo R.C."/>
            <person name="Labutti K."/>
            <person name="Haridas S."/>
            <person name="Kuo A."/>
            <person name="Salamov A."/>
            <person name="Ahrendt S.R."/>
            <person name="Lipzen A."/>
            <person name="Sullivan W."/>
            <person name="Andreopoulos W.B."/>
            <person name="Clum A."/>
            <person name="Lindquist E."/>
            <person name="Daum C."/>
            <person name="Ramamoorthy G.K."/>
            <person name="Gryganskyi A."/>
            <person name="Culley D."/>
            <person name="Magnuson J.K."/>
            <person name="James T.Y."/>
            <person name="O'Malley M.A."/>
            <person name="Stajich J.E."/>
            <person name="Spatafora J.W."/>
            <person name="Visel A."/>
            <person name="Grigoriev I.V."/>
        </authorList>
    </citation>
    <scope>NUCLEOTIDE SEQUENCE [LARGE SCALE GENOMIC DNA]</scope>
    <source>
        <strain evidence="15 16">S4</strain>
    </source>
</reference>
<dbReference type="Gene3D" id="3.90.228.20">
    <property type="match status" value="1"/>
</dbReference>
<dbReference type="GO" id="GO:0016301">
    <property type="term" value="F:kinase activity"/>
    <property type="evidence" value="ECO:0007669"/>
    <property type="project" value="UniProtKB-KW"/>
</dbReference>
<comment type="cofactor">
    <cofactor evidence="1">
        <name>Mn(2+)</name>
        <dbReference type="ChEBI" id="CHEBI:29035"/>
    </cofactor>
</comment>
<evidence type="ECO:0000256" key="1">
    <source>
        <dbReference type="ARBA" id="ARBA00001936"/>
    </source>
</evidence>
<dbReference type="PROSITE" id="PS00505">
    <property type="entry name" value="PEPCK_GTP"/>
    <property type="match status" value="1"/>
</dbReference>
<keyword evidence="15" id="KW-0670">Pyruvate</keyword>
<dbReference type="GO" id="GO:0033993">
    <property type="term" value="P:response to lipid"/>
    <property type="evidence" value="ECO:0007669"/>
    <property type="project" value="TreeGrafter"/>
</dbReference>
<dbReference type="GO" id="GO:0046327">
    <property type="term" value="P:glycerol biosynthetic process from pyruvate"/>
    <property type="evidence" value="ECO:0007669"/>
    <property type="project" value="TreeGrafter"/>
</dbReference>
<keyword evidence="8" id="KW-0547">Nucleotide-binding</keyword>
<feature type="domain" description="Phosphoenolpyruvate carboxykinase GTP-utilising N-terminal" evidence="14">
    <location>
        <begin position="15"/>
        <end position="235"/>
    </location>
</feature>
<dbReference type="Proteomes" id="UP000193944">
    <property type="component" value="Unassembled WGS sequence"/>
</dbReference>
<dbReference type="OrthoDB" id="5841594at2759"/>
<name>A0A1Y1WXB3_9FUNG</name>
<accession>A0A1Y1WXB3</accession>
<keyword evidence="10" id="KW-0342">GTP-binding</keyword>
<reference evidence="15 16" key="1">
    <citation type="submission" date="2016-08" db="EMBL/GenBank/DDBJ databases">
        <title>A Parts List for Fungal Cellulosomes Revealed by Comparative Genomics.</title>
        <authorList>
            <consortium name="DOE Joint Genome Institute"/>
            <person name="Haitjema C.H."/>
            <person name="Gilmore S.P."/>
            <person name="Henske J.K."/>
            <person name="Solomon K.V."/>
            <person name="De Groot R."/>
            <person name="Kuo A."/>
            <person name="Mondo S.J."/>
            <person name="Salamov A.A."/>
            <person name="Labutti K."/>
            <person name="Zhao Z."/>
            <person name="Chiniquy J."/>
            <person name="Barry K."/>
            <person name="Brewer H.M."/>
            <person name="Purvine S.O."/>
            <person name="Wright A.T."/>
            <person name="Boxma B."/>
            <person name="Van Alen T."/>
            <person name="Hackstein J.H."/>
            <person name="Baker S.E."/>
            <person name="Grigoriev I.V."/>
            <person name="O'Malley M.A."/>
        </authorList>
    </citation>
    <scope>NUCLEOTIDE SEQUENCE [LARGE SCALE GENOMIC DNA]</scope>
    <source>
        <strain evidence="15 16">S4</strain>
    </source>
</reference>
<dbReference type="GO" id="GO:0004613">
    <property type="term" value="F:phosphoenolpyruvate carboxykinase (GTP) activity"/>
    <property type="evidence" value="ECO:0007669"/>
    <property type="project" value="UniProtKB-EC"/>
</dbReference>
<dbReference type="Pfam" id="PF17297">
    <property type="entry name" value="PEPCK_N"/>
    <property type="match status" value="1"/>
</dbReference>
<evidence type="ECO:0000256" key="4">
    <source>
        <dbReference type="ARBA" id="ARBA00011245"/>
    </source>
</evidence>
<dbReference type="Gene3D" id="3.40.449.10">
    <property type="entry name" value="Phosphoenolpyruvate Carboxykinase, domain 1"/>
    <property type="match status" value="1"/>
</dbReference>
<dbReference type="AlphaFoldDB" id="A0A1Y1WXB3"/>
<dbReference type="FunFam" id="3.40.449.10:FF:000005">
    <property type="entry name" value="Phosphoenolpyruvate carboxykinase [GTP]"/>
    <property type="match status" value="1"/>
</dbReference>
<dbReference type="InterPro" id="IPR035077">
    <property type="entry name" value="PEP_carboxykinase_GTP_C"/>
</dbReference>
<evidence type="ECO:0000313" key="16">
    <source>
        <dbReference type="Proteomes" id="UP000193944"/>
    </source>
</evidence>
<dbReference type="InterPro" id="IPR018091">
    <property type="entry name" value="PEP_carboxykin_GTP_CS"/>
</dbReference>
<evidence type="ECO:0000313" key="15">
    <source>
        <dbReference type="EMBL" id="ORX78082.1"/>
    </source>
</evidence>
<keyword evidence="7" id="KW-0479">Metal-binding</keyword>
<dbReference type="GO" id="GO:0005829">
    <property type="term" value="C:cytosol"/>
    <property type="evidence" value="ECO:0007669"/>
    <property type="project" value="TreeGrafter"/>
</dbReference>
<evidence type="ECO:0000256" key="10">
    <source>
        <dbReference type="ARBA" id="ARBA00023134"/>
    </source>
</evidence>
<dbReference type="STRING" id="1754192.A0A1Y1WXB3"/>
<dbReference type="PANTHER" id="PTHR11561">
    <property type="entry name" value="PHOSPHOENOLPYRUVATE CARBOXYKINASE"/>
    <property type="match status" value="1"/>
</dbReference>
<keyword evidence="12" id="KW-0456">Lyase</keyword>
<evidence type="ECO:0000256" key="5">
    <source>
        <dbReference type="ARBA" id="ARBA00012306"/>
    </source>
</evidence>
<dbReference type="EC" id="4.1.1.32" evidence="5"/>
<dbReference type="PIRSF" id="PIRSF001348">
    <property type="entry name" value="PEP_carboxykinase_GTP"/>
    <property type="match status" value="1"/>
</dbReference>
<dbReference type="InterPro" id="IPR035078">
    <property type="entry name" value="PEP_carboxykinase_GTP_N"/>
</dbReference>
<keyword evidence="16" id="KW-1185">Reference proteome</keyword>
<comment type="pathway">
    <text evidence="2">Carbohydrate biosynthesis; gluconeogenesis.</text>
</comment>
<evidence type="ECO:0000256" key="9">
    <source>
        <dbReference type="ARBA" id="ARBA00022793"/>
    </source>
</evidence>
<dbReference type="HAMAP" id="MF_00452">
    <property type="entry name" value="PEPCK_GTP"/>
    <property type="match status" value="1"/>
</dbReference>